<dbReference type="RefSeq" id="WP_110271105.1">
    <property type="nucleotide sequence ID" value="NZ_CP029289.2"/>
</dbReference>
<dbReference type="OrthoDB" id="7236at2157"/>
<sequence length="301" mass="35320">MEFGWTKEKIFPLILGSWEFGTKTMVTREDSKKIIKEAINLGINAIDTAETYGNGESERILGEIIKEIRREDIFIITKVSENHLRYNDVLRAAEGSLRRLNVNYIDLYLVHWPNSYVPIRETAKALEKLYEEGKVRYVGLSNFSLPLMKEFREYLSKTDVAANELHYNLLFRDVEKEIYPYMKKENIPLLAYDSLGLGYLIGRKEVRDEFRWYYLARQEYISSLEPLLGELERISKETGKTLAQIVLNWLLNKENVFPIFNTSKINHLKENIESIGWKLEENILKEIDDAISKVNIDYFIT</sequence>
<proteinExistence type="predicted"/>
<organism evidence="2 3">
    <name type="scientific">Acidianus brierleyi</name>
    <dbReference type="NCBI Taxonomy" id="41673"/>
    <lineage>
        <taxon>Archaea</taxon>
        <taxon>Thermoproteota</taxon>
        <taxon>Thermoprotei</taxon>
        <taxon>Sulfolobales</taxon>
        <taxon>Sulfolobaceae</taxon>
        <taxon>Acidianus</taxon>
    </lineage>
</organism>
<dbReference type="KEGG" id="abri:DFR85_12070"/>
<keyword evidence="3" id="KW-1185">Reference proteome</keyword>
<accession>A0A2U9IH21</accession>
<reference evidence="2 3" key="1">
    <citation type="submission" date="2018-05" db="EMBL/GenBank/DDBJ databases">
        <title>Complete Genome Sequences of Extremely Thermoacidophilic, Metal-Mobilizing Type-Strain Members of the Archaeal Family Sulfolobaceae: Acidianus brierleyi DSM-1651T, Acidianus sulfidivorans DSM-18786T, Metallosphaera hakonensis DSM-7519T, and Metallosphaera prunae DSM-10039T.</title>
        <authorList>
            <person name="Counts J.A."/>
            <person name="Kelly R.M."/>
        </authorList>
    </citation>
    <scope>NUCLEOTIDE SEQUENCE [LARGE SCALE GENOMIC DNA]</scope>
    <source>
        <strain evidence="2 3">DSM 1651</strain>
    </source>
</reference>
<name>A0A2U9IH21_9CREN</name>
<dbReference type="GeneID" id="36832904"/>
<dbReference type="CDD" id="cd19072">
    <property type="entry name" value="AKR_AKR3F1-like"/>
    <property type="match status" value="1"/>
</dbReference>
<dbReference type="Pfam" id="PF00248">
    <property type="entry name" value="Aldo_ket_red"/>
    <property type="match status" value="1"/>
</dbReference>
<dbReference type="PROSITE" id="PS00062">
    <property type="entry name" value="ALDOKETO_REDUCTASE_2"/>
    <property type="match status" value="1"/>
</dbReference>
<dbReference type="Gene3D" id="3.20.20.100">
    <property type="entry name" value="NADP-dependent oxidoreductase domain"/>
    <property type="match status" value="1"/>
</dbReference>
<dbReference type="AlphaFoldDB" id="A0A2U9IH21"/>
<dbReference type="PIRSF" id="PIRSF000097">
    <property type="entry name" value="AKR"/>
    <property type="match status" value="1"/>
</dbReference>
<dbReference type="PANTHER" id="PTHR43638:SF3">
    <property type="entry name" value="ALDEHYDE REDUCTASE"/>
    <property type="match status" value="1"/>
</dbReference>
<feature type="domain" description="NADP-dependent oxidoreductase" evidence="1">
    <location>
        <begin position="12"/>
        <end position="290"/>
    </location>
</feature>
<gene>
    <name evidence="2" type="ORF">DFR85_12070</name>
</gene>
<dbReference type="Proteomes" id="UP000248044">
    <property type="component" value="Chromosome"/>
</dbReference>
<dbReference type="InterPro" id="IPR023210">
    <property type="entry name" value="NADP_OxRdtase_dom"/>
</dbReference>
<dbReference type="PANTHER" id="PTHR43638">
    <property type="entry name" value="OXIDOREDUCTASE, ALDO/KETO REDUCTASE FAMILY PROTEIN"/>
    <property type="match status" value="1"/>
</dbReference>
<evidence type="ECO:0000313" key="3">
    <source>
        <dbReference type="Proteomes" id="UP000248044"/>
    </source>
</evidence>
<protein>
    <submittedName>
        <fullName evidence="2">Aldo/keto reductase</fullName>
    </submittedName>
</protein>
<dbReference type="PRINTS" id="PR00069">
    <property type="entry name" value="ALDKETRDTASE"/>
</dbReference>
<dbReference type="GO" id="GO:0016491">
    <property type="term" value="F:oxidoreductase activity"/>
    <property type="evidence" value="ECO:0007669"/>
    <property type="project" value="InterPro"/>
</dbReference>
<dbReference type="InterPro" id="IPR018170">
    <property type="entry name" value="Aldo/ket_reductase_CS"/>
</dbReference>
<dbReference type="InterPro" id="IPR036812">
    <property type="entry name" value="NAD(P)_OxRdtase_dom_sf"/>
</dbReference>
<dbReference type="EMBL" id="CP029289">
    <property type="protein sequence ID" value="AWR95224.1"/>
    <property type="molecule type" value="Genomic_DNA"/>
</dbReference>
<dbReference type="SUPFAM" id="SSF51430">
    <property type="entry name" value="NAD(P)-linked oxidoreductase"/>
    <property type="match status" value="1"/>
</dbReference>
<dbReference type="InterPro" id="IPR020471">
    <property type="entry name" value="AKR"/>
</dbReference>
<evidence type="ECO:0000259" key="1">
    <source>
        <dbReference type="Pfam" id="PF00248"/>
    </source>
</evidence>
<evidence type="ECO:0000313" key="2">
    <source>
        <dbReference type="EMBL" id="AWR95224.1"/>
    </source>
</evidence>